<accession>A0ACB8JZJ7</accession>
<evidence type="ECO:0000313" key="2">
    <source>
        <dbReference type="Proteomes" id="UP000829398"/>
    </source>
</evidence>
<keyword evidence="2" id="KW-1185">Reference proteome</keyword>
<gene>
    <name evidence="1" type="ORF">KPL71_018700</name>
</gene>
<dbReference type="Proteomes" id="UP000829398">
    <property type="component" value="Chromosome 6"/>
</dbReference>
<evidence type="ECO:0000313" key="1">
    <source>
        <dbReference type="EMBL" id="KAH9738196.1"/>
    </source>
</evidence>
<comment type="caution">
    <text evidence="1">The sequence shown here is derived from an EMBL/GenBank/DDBJ whole genome shotgun (WGS) entry which is preliminary data.</text>
</comment>
<dbReference type="EMBL" id="CM039175">
    <property type="protein sequence ID" value="KAH9738196.1"/>
    <property type="molecule type" value="Genomic_DNA"/>
</dbReference>
<reference evidence="2" key="1">
    <citation type="journal article" date="2023" name="Hortic. Res.">
        <title>A chromosome-level phased genome enabling allele-level studies in sweet orange: a case study on citrus Huanglongbing tolerance.</title>
        <authorList>
            <person name="Wu B."/>
            <person name="Yu Q."/>
            <person name="Deng Z."/>
            <person name="Duan Y."/>
            <person name="Luo F."/>
            <person name="Gmitter F. Jr."/>
        </authorList>
    </citation>
    <scope>NUCLEOTIDE SEQUENCE [LARGE SCALE GENOMIC DNA]</scope>
    <source>
        <strain evidence="2">cv. Valencia</strain>
    </source>
</reference>
<name>A0ACB8JZJ7_CITSI</name>
<organism evidence="1 2">
    <name type="scientific">Citrus sinensis</name>
    <name type="common">Sweet orange</name>
    <name type="synonym">Citrus aurantium var. sinensis</name>
    <dbReference type="NCBI Taxonomy" id="2711"/>
    <lineage>
        <taxon>Eukaryota</taxon>
        <taxon>Viridiplantae</taxon>
        <taxon>Streptophyta</taxon>
        <taxon>Embryophyta</taxon>
        <taxon>Tracheophyta</taxon>
        <taxon>Spermatophyta</taxon>
        <taxon>Magnoliopsida</taxon>
        <taxon>eudicotyledons</taxon>
        <taxon>Gunneridae</taxon>
        <taxon>Pentapetalae</taxon>
        <taxon>rosids</taxon>
        <taxon>malvids</taxon>
        <taxon>Sapindales</taxon>
        <taxon>Rutaceae</taxon>
        <taxon>Aurantioideae</taxon>
        <taxon>Citrus</taxon>
    </lineage>
</organism>
<protein>
    <submittedName>
        <fullName evidence="1">Thioredoxin family protein</fullName>
    </submittedName>
</protein>
<proteinExistence type="predicted"/>
<sequence length="375" mass="42175">MAGVLNFSQPSLFRPLSGSRQIPRTSFSIRATSESSKTPQTPSSSSTTSTQEKPEPTPFAAPPNFKPPEPKRFAVRPDKALDILGAALALFFRFGTGVFVSGYSASFVSKDEIPPDQYAMEIAGFKVKETSKLGPRPEKPIEIYEYESYTLHVIILYHWSGHFQYTVTLGGDIIGTEIALLKDYAMHVQFDTYGSYLVSRLEKLLRCWILMFYIILVQEMVPIFVQRFCRWVVDPNTGVSMYESDNIIKYLVGKYGDGSIPFMLSLGLLTTLTEGFAMIGRLGKGQSYTPAKLPPKPLEVWAYEGSPFCKVVREVLVELELPHLQRSCARGSPKRQILIEKAKHFQVPYLEDPNTGVQMFESADIVEYLRATYAQ</sequence>